<dbReference type="RefSeq" id="WP_147826043.1">
    <property type="nucleotide sequence ID" value="NZ_BAAARG010000003.1"/>
</dbReference>
<dbReference type="OrthoDB" id="5082712at2"/>
<evidence type="ECO:0000256" key="1">
    <source>
        <dbReference type="SAM" id="MobiDB-lite"/>
    </source>
</evidence>
<evidence type="ECO:0000313" key="3">
    <source>
        <dbReference type="Proteomes" id="UP000321196"/>
    </source>
</evidence>
<evidence type="ECO:0000313" key="2">
    <source>
        <dbReference type="EMBL" id="TXK03987.1"/>
    </source>
</evidence>
<feature type="region of interest" description="Disordered" evidence="1">
    <location>
        <begin position="1"/>
        <end position="25"/>
    </location>
</feature>
<sequence>MGLFQSRPEEPQDWGGLPAEPYNPEFDAARLDNAGAVSPALLEGGPLGGTESVTISFSMDALAAAATEPAGAEPAAGDTTEPPAGEELN</sequence>
<dbReference type="Proteomes" id="UP000321196">
    <property type="component" value="Unassembled WGS sequence"/>
</dbReference>
<comment type="caution">
    <text evidence="2">The sequence shown here is derived from an EMBL/GenBank/DDBJ whole genome shotgun (WGS) entry which is preliminary data.</text>
</comment>
<reference evidence="2 3" key="1">
    <citation type="submission" date="2019-08" db="EMBL/GenBank/DDBJ databases">
        <authorList>
            <person name="Dong K."/>
        </authorList>
    </citation>
    <scope>NUCLEOTIDE SEQUENCE [LARGE SCALE GENOMIC DNA]</scope>
    <source>
        <strain evidence="2 3">M4-8</strain>
    </source>
</reference>
<feature type="compositionally biased region" description="Low complexity" evidence="1">
    <location>
        <begin position="65"/>
        <end position="79"/>
    </location>
</feature>
<protein>
    <submittedName>
        <fullName evidence="2">Uncharacterized protein</fullName>
    </submittedName>
</protein>
<accession>A0A5C8HME8</accession>
<keyword evidence="3" id="KW-1185">Reference proteome</keyword>
<organism evidence="2 3">
    <name type="scientific">Microbacterium mitrae</name>
    <dbReference type="NCBI Taxonomy" id="664640"/>
    <lineage>
        <taxon>Bacteria</taxon>
        <taxon>Bacillati</taxon>
        <taxon>Actinomycetota</taxon>
        <taxon>Actinomycetes</taxon>
        <taxon>Micrococcales</taxon>
        <taxon>Microbacteriaceae</taxon>
        <taxon>Microbacterium</taxon>
    </lineage>
</organism>
<feature type="region of interest" description="Disordered" evidence="1">
    <location>
        <begin position="65"/>
        <end position="89"/>
    </location>
</feature>
<gene>
    <name evidence="2" type="ORF">FVP60_09425</name>
</gene>
<dbReference type="EMBL" id="VRSW01000003">
    <property type="protein sequence ID" value="TXK03987.1"/>
    <property type="molecule type" value="Genomic_DNA"/>
</dbReference>
<dbReference type="AlphaFoldDB" id="A0A5C8HME8"/>
<proteinExistence type="predicted"/>
<name>A0A5C8HME8_9MICO</name>